<proteinExistence type="predicted"/>
<dbReference type="RefSeq" id="WP_100920348.1">
    <property type="nucleotide sequence ID" value="NZ_CP020370.1"/>
</dbReference>
<evidence type="ECO:0000313" key="4">
    <source>
        <dbReference type="Proteomes" id="UP000232638"/>
    </source>
</evidence>
<evidence type="ECO:0000256" key="1">
    <source>
        <dbReference type="SAM" id="SignalP"/>
    </source>
</evidence>
<feature type="signal peptide" evidence="1">
    <location>
        <begin position="1"/>
        <end position="30"/>
    </location>
</feature>
<dbReference type="InterPro" id="IPR007372">
    <property type="entry name" value="Lipid/polyisoprenoid-bd_YceI"/>
</dbReference>
<keyword evidence="4" id="KW-1185">Reference proteome</keyword>
<keyword evidence="1" id="KW-0732">Signal</keyword>
<protein>
    <submittedName>
        <fullName evidence="3">Polyisoprenoid-binding protein</fullName>
    </submittedName>
</protein>
<reference evidence="3 4" key="1">
    <citation type="submission" date="2017-03" db="EMBL/GenBank/DDBJ databases">
        <title>Complete genome sequence of Candidatus 'Thiodictyon syntrophicum' sp. nov. strain Cad16T, a photolithoautotroph purple sulfur bacterium isolated from an alpine meromictic lake.</title>
        <authorList>
            <person name="Luedin S.M."/>
            <person name="Pothier J.F."/>
            <person name="Danza F."/>
            <person name="Storelli N."/>
            <person name="Wittwer M."/>
            <person name="Tonolla M."/>
        </authorList>
    </citation>
    <scope>NUCLEOTIDE SEQUENCE [LARGE SCALE GENOMIC DNA]</scope>
    <source>
        <strain evidence="3 4">Cad16T</strain>
    </source>
</reference>
<dbReference type="SUPFAM" id="SSF101874">
    <property type="entry name" value="YceI-like"/>
    <property type="match status" value="1"/>
</dbReference>
<feature type="chain" id="PRO_5014855981" evidence="1">
    <location>
        <begin position="31"/>
        <end position="197"/>
    </location>
</feature>
<evidence type="ECO:0000313" key="3">
    <source>
        <dbReference type="EMBL" id="AUB82628.1"/>
    </source>
</evidence>
<dbReference type="PANTHER" id="PTHR34406">
    <property type="entry name" value="PROTEIN YCEI"/>
    <property type="match status" value="1"/>
</dbReference>
<dbReference type="KEGG" id="tsy:THSYN_17880"/>
<dbReference type="Gene3D" id="2.40.128.110">
    <property type="entry name" value="Lipid/polyisoprenoid-binding, YceI-like"/>
    <property type="match status" value="1"/>
</dbReference>
<sequence length="197" mass="20909">MLALPRNRRAGLASALPGLLLALGLGSAQALEFNQVQADQSKVSFVSRQMGVPVAGTFAKFSGTLAFDPAQPTQARARVEIDLAGIDAGSQEANDEVVGKQWLNVKAFPRAQFVATSVEARGDKGYTAAGKLTIKGQTREVRAPFSFRQEGNTGVFDGGFVLKRLDFGIGEGPWSDVSTVADEIEIKFHVVATAAKQ</sequence>
<dbReference type="OrthoDB" id="1247465at2"/>
<dbReference type="InterPro" id="IPR036761">
    <property type="entry name" value="TTHA0802/YceI-like_sf"/>
</dbReference>
<dbReference type="PANTHER" id="PTHR34406:SF1">
    <property type="entry name" value="PROTEIN YCEI"/>
    <property type="match status" value="1"/>
</dbReference>
<dbReference type="Pfam" id="PF04264">
    <property type="entry name" value="YceI"/>
    <property type="match status" value="1"/>
</dbReference>
<name>A0A2K8UAL4_9GAMM</name>
<accession>A0A2K8UAL4</accession>
<dbReference type="AlphaFoldDB" id="A0A2K8UAL4"/>
<dbReference type="EMBL" id="CP020370">
    <property type="protein sequence ID" value="AUB82628.1"/>
    <property type="molecule type" value="Genomic_DNA"/>
</dbReference>
<gene>
    <name evidence="3" type="ORF">THSYN_17880</name>
</gene>
<evidence type="ECO:0000259" key="2">
    <source>
        <dbReference type="SMART" id="SM00867"/>
    </source>
</evidence>
<dbReference type="SMART" id="SM00867">
    <property type="entry name" value="YceI"/>
    <property type="match status" value="1"/>
</dbReference>
<dbReference type="Proteomes" id="UP000232638">
    <property type="component" value="Chromosome"/>
</dbReference>
<organism evidence="3 4">
    <name type="scientific">Candidatus Thiodictyon syntrophicum</name>
    <dbReference type="NCBI Taxonomy" id="1166950"/>
    <lineage>
        <taxon>Bacteria</taxon>
        <taxon>Pseudomonadati</taxon>
        <taxon>Pseudomonadota</taxon>
        <taxon>Gammaproteobacteria</taxon>
        <taxon>Chromatiales</taxon>
        <taxon>Chromatiaceae</taxon>
        <taxon>Thiodictyon</taxon>
    </lineage>
</organism>
<feature type="domain" description="Lipid/polyisoprenoid-binding YceI-like" evidence="2">
    <location>
        <begin position="32"/>
        <end position="193"/>
    </location>
</feature>